<dbReference type="EMBL" id="LZKJ01000087">
    <property type="protein sequence ID" value="OBI47484.1"/>
    <property type="molecule type" value="Genomic_DNA"/>
</dbReference>
<name>A0A1A2ZA21_9MYCO</name>
<dbReference type="PANTHER" id="PTHR33973:SF4">
    <property type="entry name" value="OS07G0153300 PROTEIN"/>
    <property type="match status" value="1"/>
</dbReference>
<sequence>MLTPAIYRTTITHSRQAPVRHFFEYRSYSWYIDIDELPALPWWLRPFARFHAQDHFTGAPGDSLRERVDAFLTEHHVPRAGGRVTALLQARVLGYVFNPISVFWCHDRDGALRHVIAEVHNTYGKRHAYLLPPANTPVQVAKKFYVSPFNPVTGHYQVLAPRPDTRAEVVVTLHGDGEPAFVATLRGTRQPATVRHVAQMQLLSPLAPLVVALRIRIQGIRLWLRKVPVVPR</sequence>
<proteinExistence type="predicted"/>
<evidence type="ECO:0000313" key="1">
    <source>
        <dbReference type="EMBL" id="OBI47484.1"/>
    </source>
</evidence>
<dbReference type="PANTHER" id="PTHR33973">
    <property type="entry name" value="OS07G0153300 PROTEIN"/>
    <property type="match status" value="1"/>
</dbReference>
<dbReference type="Proteomes" id="UP000093592">
    <property type="component" value="Unassembled WGS sequence"/>
</dbReference>
<dbReference type="AlphaFoldDB" id="A0A1A2ZA21"/>
<gene>
    <name evidence="1" type="ORF">A5707_19615</name>
</gene>
<dbReference type="RefSeq" id="WP_065014244.1">
    <property type="nucleotide sequence ID" value="NZ_LZKJ01000087.1"/>
</dbReference>
<reference evidence="2" key="1">
    <citation type="submission" date="2016-06" db="EMBL/GenBank/DDBJ databases">
        <authorList>
            <person name="Sutton G."/>
            <person name="Brinkac L."/>
            <person name="Sanka R."/>
            <person name="Adams M."/>
            <person name="Lau E."/>
            <person name="Sam S."/>
            <person name="Sreng N."/>
            <person name="Him V."/>
            <person name="Kerleguer A."/>
            <person name="Cheng S."/>
        </authorList>
    </citation>
    <scope>NUCLEOTIDE SEQUENCE [LARGE SCALE GENOMIC DNA]</scope>
    <source>
        <strain evidence="2">E861</strain>
    </source>
</reference>
<protein>
    <recommendedName>
        <fullName evidence="3">DUF1365 domain-containing protein</fullName>
    </recommendedName>
</protein>
<evidence type="ECO:0000313" key="2">
    <source>
        <dbReference type="Proteomes" id="UP000093592"/>
    </source>
</evidence>
<dbReference type="InterPro" id="IPR010775">
    <property type="entry name" value="DUF1365"/>
</dbReference>
<dbReference type="Pfam" id="PF07103">
    <property type="entry name" value="DUF1365"/>
    <property type="match status" value="1"/>
</dbReference>
<organism evidence="1 2">
    <name type="scientific">Mycobacterium kyorinense</name>
    <dbReference type="NCBI Taxonomy" id="487514"/>
    <lineage>
        <taxon>Bacteria</taxon>
        <taxon>Bacillati</taxon>
        <taxon>Actinomycetota</taxon>
        <taxon>Actinomycetes</taxon>
        <taxon>Mycobacteriales</taxon>
        <taxon>Mycobacteriaceae</taxon>
        <taxon>Mycobacterium</taxon>
    </lineage>
</organism>
<dbReference type="OrthoDB" id="9778801at2"/>
<accession>A0A1A2ZA21</accession>
<comment type="caution">
    <text evidence="1">The sequence shown here is derived from an EMBL/GenBank/DDBJ whole genome shotgun (WGS) entry which is preliminary data.</text>
</comment>
<evidence type="ECO:0008006" key="3">
    <source>
        <dbReference type="Google" id="ProtNLM"/>
    </source>
</evidence>